<dbReference type="GO" id="GO:0004497">
    <property type="term" value="F:monooxygenase activity"/>
    <property type="evidence" value="ECO:0007669"/>
    <property type="project" value="InterPro"/>
</dbReference>
<dbReference type="PANTHER" id="PTHR47356">
    <property type="entry name" value="FAD-DEPENDENT MONOOXYGENASE ASQG-RELATED"/>
    <property type="match status" value="1"/>
</dbReference>
<name>A0A9P5SRJ5_9FUNG</name>
<dbReference type="InterPro" id="IPR050562">
    <property type="entry name" value="FAD_mOase_fung"/>
</dbReference>
<evidence type="ECO:0000256" key="2">
    <source>
        <dbReference type="ARBA" id="ARBA00022630"/>
    </source>
</evidence>
<dbReference type="Proteomes" id="UP000696485">
    <property type="component" value="Unassembled WGS sequence"/>
</dbReference>
<comment type="similarity">
    <text evidence="1">Belongs to the paxM FAD-dependent monooxygenase family.</text>
</comment>
<evidence type="ECO:0000256" key="3">
    <source>
        <dbReference type="ARBA" id="ARBA00022827"/>
    </source>
</evidence>
<comment type="caution">
    <text evidence="6">The sequence shown here is derived from an EMBL/GenBank/DDBJ whole genome shotgun (WGS) entry which is preliminary data.</text>
</comment>
<dbReference type="Pfam" id="PF01494">
    <property type="entry name" value="FAD_binding_3"/>
    <property type="match status" value="1"/>
</dbReference>
<keyword evidence="3" id="KW-0274">FAD</keyword>
<dbReference type="AlphaFoldDB" id="A0A9P5SRJ5"/>
<dbReference type="SUPFAM" id="SSF51905">
    <property type="entry name" value="FAD/NAD(P)-binding domain"/>
    <property type="match status" value="1"/>
</dbReference>
<protein>
    <recommendedName>
        <fullName evidence="5">FAD-binding domain-containing protein</fullName>
    </recommendedName>
</protein>
<evidence type="ECO:0000259" key="5">
    <source>
        <dbReference type="Pfam" id="PF01494"/>
    </source>
</evidence>
<dbReference type="InterPro" id="IPR036188">
    <property type="entry name" value="FAD/NAD-bd_sf"/>
</dbReference>
<dbReference type="EMBL" id="JAAAUY010000206">
    <property type="protein sequence ID" value="KAF9333371.1"/>
    <property type="molecule type" value="Genomic_DNA"/>
</dbReference>
<sequence length="430" mass="48651">MSNRTKVLIVGGGLGGLVLAILLERAGTEYWVLEQSVLVRPIGSVIALSPLVLPLMEQLGLLEEIERLSKPVAGLTFLRDDLSTIGRIIFNDNNRGMDHQQRYGNYDQTIPRPDLYNLLLTHIPPDRVKRGKRLVNFKQTETEVTVRCSDGTFYTAEILVGADGAASTVRTSLYRQMKDARVLPRADQEPEKYRHVCLIGVTNPLSLKRYPDLGLRFSTFKIVLNKNSPYMCWFIPIQGHRYAWLVSRALDEPVVVNSGNSDQSEWGREATEEMSKSSVPFTGKGANESMLDAAVLASLIYDMPSSNQQEISRLFKKYAQTRSPITKKVVDQSSKVGALLVNRSWTGSLLRTLVFSLQNTWKYRTEVDKMHLHRYQATFLPFVPDRGAVPRLAQTPSVNVIHRDWKREQEEKKQHRQSVLGNILDFPAVV</sequence>
<keyword evidence="7" id="KW-1185">Reference proteome</keyword>
<keyword evidence="2" id="KW-0285">Flavoprotein</keyword>
<dbReference type="GO" id="GO:0071949">
    <property type="term" value="F:FAD binding"/>
    <property type="evidence" value="ECO:0007669"/>
    <property type="project" value="InterPro"/>
</dbReference>
<dbReference type="InterPro" id="IPR002938">
    <property type="entry name" value="FAD-bd"/>
</dbReference>
<dbReference type="PANTHER" id="PTHR47356:SF2">
    <property type="entry name" value="FAD-BINDING DOMAIN-CONTAINING PROTEIN-RELATED"/>
    <property type="match status" value="1"/>
</dbReference>
<dbReference type="Gene3D" id="3.50.50.60">
    <property type="entry name" value="FAD/NAD(P)-binding domain"/>
    <property type="match status" value="2"/>
</dbReference>
<dbReference type="PRINTS" id="PR00420">
    <property type="entry name" value="RNGMNOXGNASE"/>
</dbReference>
<evidence type="ECO:0000256" key="4">
    <source>
        <dbReference type="ARBA" id="ARBA00023002"/>
    </source>
</evidence>
<evidence type="ECO:0000313" key="7">
    <source>
        <dbReference type="Proteomes" id="UP000696485"/>
    </source>
</evidence>
<feature type="domain" description="FAD-binding" evidence="5">
    <location>
        <begin position="4"/>
        <end position="178"/>
    </location>
</feature>
<proteinExistence type="inferred from homology"/>
<organism evidence="6 7">
    <name type="scientific">Podila minutissima</name>
    <dbReference type="NCBI Taxonomy" id="64525"/>
    <lineage>
        <taxon>Eukaryota</taxon>
        <taxon>Fungi</taxon>
        <taxon>Fungi incertae sedis</taxon>
        <taxon>Mucoromycota</taxon>
        <taxon>Mortierellomycotina</taxon>
        <taxon>Mortierellomycetes</taxon>
        <taxon>Mortierellales</taxon>
        <taxon>Mortierellaceae</taxon>
        <taxon>Podila</taxon>
    </lineage>
</organism>
<gene>
    <name evidence="6" type="ORF">BG006_003709</name>
</gene>
<accession>A0A9P5SRJ5</accession>
<reference evidence="6" key="1">
    <citation type="journal article" date="2020" name="Fungal Divers.">
        <title>Resolving the Mortierellaceae phylogeny through synthesis of multi-gene phylogenetics and phylogenomics.</title>
        <authorList>
            <person name="Vandepol N."/>
            <person name="Liber J."/>
            <person name="Desiro A."/>
            <person name="Na H."/>
            <person name="Kennedy M."/>
            <person name="Barry K."/>
            <person name="Grigoriev I.V."/>
            <person name="Miller A.N."/>
            <person name="O'Donnell K."/>
            <person name="Stajich J.E."/>
            <person name="Bonito G."/>
        </authorList>
    </citation>
    <scope>NUCLEOTIDE SEQUENCE</scope>
    <source>
        <strain evidence="6">NVP1</strain>
    </source>
</reference>
<evidence type="ECO:0000256" key="1">
    <source>
        <dbReference type="ARBA" id="ARBA00007992"/>
    </source>
</evidence>
<evidence type="ECO:0000313" key="6">
    <source>
        <dbReference type="EMBL" id="KAF9333371.1"/>
    </source>
</evidence>
<keyword evidence="4" id="KW-0560">Oxidoreductase</keyword>